<reference evidence="3 4" key="1">
    <citation type="submission" date="2019-07" db="EMBL/GenBank/DDBJ databases">
        <title>Novel species of Flavobacterium.</title>
        <authorList>
            <person name="Liu Q."/>
            <person name="Xin Y.-H."/>
        </authorList>
    </citation>
    <scope>NUCLEOTIDE SEQUENCE [LARGE SCALE GENOMIC DNA]</scope>
    <source>
        <strain evidence="3 4">LB3P56</strain>
    </source>
</reference>
<evidence type="ECO:0000256" key="1">
    <source>
        <dbReference type="PROSITE-ProRule" id="PRU00339"/>
    </source>
</evidence>
<dbReference type="EMBL" id="VJZR01000003">
    <property type="protein sequence ID" value="TRX22247.1"/>
    <property type="molecule type" value="Genomic_DNA"/>
</dbReference>
<keyword evidence="2" id="KW-0732">Signal</keyword>
<evidence type="ECO:0000313" key="3">
    <source>
        <dbReference type="EMBL" id="TRX22247.1"/>
    </source>
</evidence>
<dbReference type="InterPro" id="IPR019734">
    <property type="entry name" value="TPR_rpt"/>
</dbReference>
<dbReference type="PANTHER" id="PTHR44395">
    <property type="match status" value="1"/>
</dbReference>
<dbReference type="SUPFAM" id="SSF48452">
    <property type="entry name" value="TPR-like"/>
    <property type="match status" value="1"/>
</dbReference>
<evidence type="ECO:0000256" key="2">
    <source>
        <dbReference type="SAM" id="SignalP"/>
    </source>
</evidence>
<proteinExistence type="predicted"/>
<dbReference type="PANTHER" id="PTHR44395:SF1">
    <property type="entry name" value="PROTEIN O-MANNOSYL-TRANSFERASE TMTC3"/>
    <property type="match status" value="1"/>
</dbReference>
<dbReference type="GO" id="GO:0035269">
    <property type="term" value="P:protein O-linked glycosylation via mannose"/>
    <property type="evidence" value="ECO:0007669"/>
    <property type="project" value="TreeGrafter"/>
</dbReference>
<comment type="caution">
    <text evidence="3">The sequence shown here is derived from an EMBL/GenBank/DDBJ whole genome shotgun (WGS) entry which is preliminary data.</text>
</comment>
<accession>A0A553CP63</accession>
<dbReference type="RefSeq" id="WP_144071142.1">
    <property type="nucleotide sequence ID" value="NZ_VJZR01000003.1"/>
</dbReference>
<keyword evidence="1" id="KW-0802">TPR repeat</keyword>
<dbReference type="InterPro" id="IPR011990">
    <property type="entry name" value="TPR-like_helical_dom_sf"/>
</dbReference>
<dbReference type="GO" id="GO:0000030">
    <property type="term" value="F:mannosyltransferase activity"/>
    <property type="evidence" value="ECO:0007669"/>
    <property type="project" value="TreeGrafter"/>
</dbReference>
<protein>
    <submittedName>
        <fullName evidence="3">Tetratricopeptide repeat protein</fullName>
    </submittedName>
</protein>
<keyword evidence="4" id="KW-1185">Reference proteome</keyword>
<dbReference type="Gene3D" id="1.25.40.10">
    <property type="entry name" value="Tetratricopeptide repeat domain"/>
    <property type="match status" value="2"/>
</dbReference>
<organism evidence="3 4">
    <name type="scientific">Flavobacterium franklandianum</name>
    <dbReference type="NCBI Taxonomy" id="2594430"/>
    <lineage>
        <taxon>Bacteria</taxon>
        <taxon>Pseudomonadati</taxon>
        <taxon>Bacteroidota</taxon>
        <taxon>Flavobacteriia</taxon>
        <taxon>Flavobacteriales</taxon>
        <taxon>Flavobacteriaceae</taxon>
        <taxon>Flavobacterium</taxon>
    </lineage>
</organism>
<gene>
    <name evidence="3" type="ORF">FNW17_06135</name>
</gene>
<feature type="signal peptide" evidence="2">
    <location>
        <begin position="1"/>
        <end position="20"/>
    </location>
</feature>
<feature type="repeat" description="TPR" evidence="1">
    <location>
        <begin position="299"/>
        <end position="332"/>
    </location>
</feature>
<dbReference type="AlphaFoldDB" id="A0A553CP63"/>
<dbReference type="Pfam" id="PF13432">
    <property type="entry name" value="TPR_16"/>
    <property type="match status" value="1"/>
</dbReference>
<feature type="chain" id="PRO_5021757202" evidence="2">
    <location>
        <begin position="21"/>
        <end position="428"/>
    </location>
</feature>
<dbReference type="PROSITE" id="PS50005">
    <property type="entry name" value="TPR"/>
    <property type="match status" value="2"/>
</dbReference>
<dbReference type="OrthoDB" id="1149028at2"/>
<feature type="repeat" description="TPR" evidence="1">
    <location>
        <begin position="231"/>
        <end position="264"/>
    </location>
</feature>
<name>A0A553CP63_9FLAO</name>
<dbReference type="Proteomes" id="UP000318585">
    <property type="component" value="Unassembled WGS sequence"/>
</dbReference>
<dbReference type="SMART" id="SM00028">
    <property type="entry name" value="TPR"/>
    <property type="match status" value="3"/>
</dbReference>
<sequence>MKIKYVILVSALLISVFAFAQKDQIKAAEKALKSGNPQEAVTILNGAQSLIPNAADAEKAHFYFVNGNAYLELANKKVEEGKNLTLAAKSFQELLAVEKVSGKDKYSAQGTTSIIDIKFKLLNSAIADTKSDKDLEGAQKLYDAYLLDKKDTINLYYAASTYVNAKDYATALKLYEELKTLNYSGKGTSYLATNKLTSQEDQYVTVKERDLAVKLGTHEKPKTEAIPSKRGEIYKNIALILVQDGKIEEAKKAISDARKANPEDNSLLLTEANLYLDTKDFETYKKLVAEALEKNPNDADLVFNLGVLSANAKNRVDAEKYYKRVIEINPKYANAYINLAALKLEDEKVIIDEMNKLGTSAKDMKRYEVLKTQRQDLFKSTIPFLQKAYELDPTNIDVAKTLLNVYSALEMMPESKELKAKIKVLEQK</sequence>
<evidence type="ECO:0000313" key="4">
    <source>
        <dbReference type="Proteomes" id="UP000318585"/>
    </source>
</evidence>